<reference evidence="2 3" key="1">
    <citation type="submission" date="2024-06" db="EMBL/GenBank/DDBJ databases">
        <title>The Natural Products Discovery Center: Release of the First 8490 Sequenced Strains for Exploring Actinobacteria Biosynthetic Diversity.</title>
        <authorList>
            <person name="Kalkreuter E."/>
            <person name="Kautsar S.A."/>
            <person name="Yang D."/>
            <person name="Bader C.D."/>
            <person name="Teijaro C.N."/>
            <person name="Fluegel L."/>
            <person name="Davis C.M."/>
            <person name="Simpson J.R."/>
            <person name="Lauterbach L."/>
            <person name="Steele A.D."/>
            <person name="Gui C."/>
            <person name="Meng S."/>
            <person name="Li G."/>
            <person name="Viehrig K."/>
            <person name="Ye F."/>
            <person name="Su P."/>
            <person name="Kiefer A.F."/>
            <person name="Nichols A."/>
            <person name="Cepeda A.J."/>
            <person name="Yan W."/>
            <person name="Fan B."/>
            <person name="Jiang Y."/>
            <person name="Adhikari A."/>
            <person name="Zheng C.-J."/>
            <person name="Schuster L."/>
            <person name="Cowan T.M."/>
            <person name="Smanski M.J."/>
            <person name="Chevrette M.G."/>
            <person name="De Carvalho L.P.S."/>
            <person name="Shen B."/>
        </authorList>
    </citation>
    <scope>NUCLEOTIDE SEQUENCE [LARGE SCALE GENOMIC DNA]</scope>
    <source>
        <strain evidence="2 3">NPDC050100</strain>
    </source>
</reference>
<accession>A0ABV3GM92</accession>
<evidence type="ECO:0000259" key="1">
    <source>
        <dbReference type="PROSITE" id="PS51819"/>
    </source>
</evidence>
<dbReference type="PANTHER" id="PTHR43279">
    <property type="entry name" value="CATECHOL-2,3-DIOXYGENASE"/>
    <property type="match status" value="1"/>
</dbReference>
<dbReference type="InterPro" id="IPR004360">
    <property type="entry name" value="Glyas_Fos-R_dOase_dom"/>
</dbReference>
<dbReference type="Proteomes" id="UP001551675">
    <property type="component" value="Unassembled WGS sequence"/>
</dbReference>
<keyword evidence="3" id="KW-1185">Reference proteome</keyword>
<evidence type="ECO:0000313" key="2">
    <source>
        <dbReference type="EMBL" id="MEV0972728.1"/>
    </source>
</evidence>
<gene>
    <name evidence="2" type="ORF">AB0I59_29345</name>
</gene>
<name>A0ABV3GM92_MICGL</name>
<dbReference type="InterPro" id="IPR037523">
    <property type="entry name" value="VOC_core"/>
</dbReference>
<dbReference type="PANTHER" id="PTHR43279:SF1">
    <property type="entry name" value="CATECHOL-2,3-DIOXYGENASE"/>
    <property type="match status" value="1"/>
</dbReference>
<dbReference type="PROSITE" id="PS51819">
    <property type="entry name" value="VOC"/>
    <property type="match status" value="1"/>
</dbReference>
<dbReference type="Pfam" id="PF00903">
    <property type="entry name" value="Glyoxalase"/>
    <property type="match status" value="1"/>
</dbReference>
<feature type="domain" description="VOC" evidence="1">
    <location>
        <begin position="5"/>
        <end position="126"/>
    </location>
</feature>
<comment type="caution">
    <text evidence="2">The sequence shown here is derived from an EMBL/GenBank/DDBJ whole genome shotgun (WGS) entry which is preliminary data.</text>
</comment>
<protein>
    <submittedName>
        <fullName evidence="2">VOC family protein</fullName>
    </submittedName>
</protein>
<dbReference type="InterPro" id="IPR029068">
    <property type="entry name" value="Glyas_Bleomycin-R_OHBP_Dase"/>
</dbReference>
<dbReference type="EMBL" id="JBFALK010000018">
    <property type="protein sequence ID" value="MEV0972728.1"/>
    <property type="molecule type" value="Genomic_DNA"/>
</dbReference>
<organism evidence="2 3">
    <name type="scientific">Microtetraspora glauca</name>
    <dbReference type="NCBI Taxonomy" id="1996"/>
    <lineage>
        <taxon>Bacteria</taxon>
        <taxon>Bacillati</taxon>
        <taxon>Actinomycetota</taxon>
        <taxon>Actinomycetes</taxon>
        <taxon>Streptosporangiales</taxon>
        <taxon>Streptosporangiaceae</taxon>
        <taxon>Microtetraspora</taxon>
    </lineage>
</organism>
<dbReference type="SUPFAM" id="SSF54593">
    <property type="entry name" value="Glyoxalase/Bleomycin resistance protein/Dihydroxybiphenyl dioxygenase"/>
    <property type="match status" value="1"/>
</dbReference>
<evidence type="ECO:0000313" key="3">
    <source>
        <dbReference type="Proteomes" id="UP001551675"/>
    </source>
</evidence>
<proteinExistence type="predicted"/>
<dbReference type="Gene3D" id="3.10.180.10">
    <property type="entry name" value="2,3-Dihydroxybiphenyl 1,2-Dioxygenase, domain 1"/>
    <property type="match status" value="1"/>
</dbReference>
<sequence>MPVQRLNHAVLYVRDVSASVAFYQEALGFRVVMGGPGAAFLQASGSANDHDLGLFELGPQAAPSPAGRSAVGLYHLAWEVDTLAELQRVAVKLSEMGALVGASDHSTTKALYARDPDGLEFEVSWLVPLALIDDETLAGRARVRPLDLAKELERYGAETRGGVGVSVPA</sequence>
<dbReference type="RefSeq" id="WP_061260127.1">
    <property type="nucleotide sequence ID" value="NZ_JBFALK010000018.1"/>
</dbReference>